<keyword evidence="2 5" id="KW-0690">Ribosome biogenesis</keyword>
<gene>
    <name evidence="5" type="primary">rimM</name>
    <name evidence="8" type="ORF">SAMN02745218_02515</name>
</gene>
<keyword evidence="4 5" id="KW-0143">Chaperone</keyword>
<dbReference type="InterPro" id="IPR009000">
    <property type="entry name" value="Transl_B-barrel_sf"/>
</dbReference>
<dbReference type="InterPro" id="IPR056792">
    <property type="entry name" value="PRC_RimM"/>
</dbReference>
<dbReference type="InterPro" id="IPR002676">
    <property type="entry name" value="RimM_N"/>
</dbReference>
<evidence type="ECO:0000256" key="4">
    <source>
        <dbReference type="ARBA" id="ARBA00023186"/>
    </source>
</evidence>
<comment type="subcellular location">
    <subcellularLocation>
        <location evidence="5">Cytoplasm</location>
    </subcellularLocation>
</comment>
<keyword evidence="9" id="KW-1185">Reference proteome</keyword>
<dbReference type="GO" id="GO:0006364">
    <property type="term" value="P:rRNA processing"/>
    <property type="evidence" value="ECO:0007669"/>
    <property type="project" value="UniProtKB-UniRule"/>
</dbReference>
<dbReference type="GO" id="GO:0043022">
    <property type="term" value="F:ribosome binding"/>
    <property type="evidence" value="ECO:0007669"/>
    <property type="project" value="InterPro"/>
</dbReference>
<name>A0A1M5CF51_9FIRM</name>
<comment type="domain">
    <text evidence="5">The PRC barrel domain binds ribosomal protein uS19.</text>
</comment>
<dbReference type="Gene3D" id="2.30.30.240">
    <property type="entry name" value="PRC-barrel domain"/>
    <property type="match status" value="1"/>
</dbReference>
<dbReference type="SUPFAM" id="SSF50346">
    <property type="entry name" value="PRC-barrel domain"/>
    <property type="match status" value="1"/>
</dbReference>
<evidence type="ECO:0000259" key="6">
    <source>
        <dbReference type="Pfam" id="PF01782"/>
    </source>
</evidence>
<organism evidence="8 9">
    <name type="scientific">Desulfofundulus australicus DSM 11792</name>
    <dbReference type="NCBI Taxonomy" id="1121425"/>
    <lineage>
        <taxon>Bacteria</taxon>
        <taxon>Bacillati</taxon>
        <taxon>Bacillota</taxon>
        <taxon>Clostridia</taxon>
        <taxon>Eubacteriales</taxon>
        <taxon>Peptococcaceae</taxon>
        <taxon>Desulfofundulus</taxon>
    </lineage>
</organism>
<comment type="function">
    <text evidence="5">An accessory protein needed during the final step in the assembly of 30S ribosomal subunit, possibly for assembly of the head region. Essential for efficient processing of 16S rRNA. May be needed both before and after RbfA during the maturation of 16S rRNA. It has affinity for free ribosomal 30S subunits but not for 70S ribosomes.</text>
</comment>
<comment type="subunit">
    <text evidence="5">Binds ribosomal protein uS19.</text>
</comment>
<evidence type="ECO:0000313" key="9">
    <source>
        <dbReference type="Proteomes" id="UP000184196"/>
    </source>
</evidence>
<dbReference type="NCBIfam" id="TIGR02273">
    <property type="entry name" value="16S_RimM"/>
    <property type="match status" value="1"/>
</dbReference>
<dbReference type="GO" id="GO:0005840">
    <property type="term" value="C:ribosome"/>
    <property type="evidence" value="ECO:0007669"/>
    <property type="project" value="InterPro"/>
</dbReference>
<evidence type="ECO:0000256" key="1">
    <source>
        <dbReference type="ARBA" id="ARBA00022490"/>
    </source>
</evidence>
<proteinExistence type="inferred from homology"/>
<keyword evidence="3 5" id="KW-0698">rRNA processing</keyword>
<protein>
    <recommendedName>
        <fullName evidence="5">Ribosome maturation factor RimM</fullName>
    </recommendedName>
</protein>
<dbReference type="AlphaFoldDB" id="A0A1M5CF51"/>
<comment type="similarity">
    <text evidence="5">Belongs to the RimM family.</text>
</comment>
<keyword evidence="1 5" id="KW-0963">Cytoplasm</keyword>
<dbReference type="Proteomes" id="UP000184196">
    <property type="component" value="Unassembled WGS sequence"/>
</dbReference>
<dbReference type="PANTHER" id="PTHR33692:SF1">
    <property type="entry name" value="RIBOSOME MATURATION FACTOR RIMM"/>
    <property type="match status" value="1"/>
</dbReference>
<dbReference type="Pfam" id="PF01782">
    <property type="entry name" value="RimM"/>
    <property type="match status" value="1"/>
</dbReference>
<reference evidence="9" key="1">
    <citation type="submission" date="2016-11" db="EMBL/GenBank/DDBJ databases">
        <authorList>
            <person name="Varghese N."/>
            <person name="Submissions S."/>
        </authorList>
    </citation>
    <scope>NUCLEOTIDE SEQUENCE [LARGE SCALE GENOMIC DNA]</scope>
    <source>
        <strain evidence="9">DSM 11792</strain>
    </source>
</reference>
<sequence length="169" mass="19336">MVDFINIGKIVTTQGHRGEVRVMPLTDFPERFEQMDEVLIYHNGERKTYHIEKTWYHKSFVILKFREVQDMNAALALRGAFLQVTPDQLVDLPEDTYYVFEIIGLDVYTPEEGWLGKVTDVLATGANDVYVVEGEDGRPLLIPALKSVVKKVDLDKKRMVVELPPGLKD</sequence>
<dbReference type="SUPFAM" id="SSF50447">
    <property type="entry name" value="Translation proteins"/>
    <property type="match status" value="1"/>
</dbReference>
<dbReference type="InterPro" id="IPR011961">
    <property type="entry name" value="RimM"/>
</dbReference>
<evidence type="ECO:0000256" key="3">
    <source>
        <dbReference type="ARBA" id="ARBA00022552"/>
    </source>
</evidence>
<evidence type="ECO:0000256" key="2">
    <source>
        <dbReference type="ARBA" id="ARBA00022517"/>
    </source>
</evidence>
<accession>A0A1M5CF51</accession>
<dbReference type="EMBL" id="FQUW01000037">
    <property type="protein sequence ID" value="SHF53365.1"/>
    <property type="molecule type" value="Genomic_DNA"/>
</dbReference>
<feature type="domain" description="Ribosome maturation factor RimM PRC barrel" evidence="7">
    <location>
        <begin position="100"/>
        <end position="167"/>
    </location>
</feature>
<feature type="domain" description="RimM N-terminal" evidence="6">
    <location>
        <begin position="7"/>
        <end position="87"/>
    </location>
</feature>
<evidence type="ECO:0000256" key="5">
    <source>
        <dbReference type="HAMAP-Rule" id="MF_00014"/>
    </source>
</evidence>
<dbReference type="InterPro" id="IPR011033">
    <property type="entry name" value="PRC_barrel-like_sf"/>
</dbReference>
<dbReference type="GO" id="GO:0042274">
    <property type="term" value="P:ribosomal small subunit biogenesis"/>
    <property type="evidence" value="ECO:0007669"/>
    <property type="project" value="UniProtKB-UniRule"/>
</dbReference>
<dbReference type="PANTHER" id="PTHR33692">
    <property type="entry name" value="RIBOSOME MATURATION FACTOR RIMM"/>
    <property type="match status" value="1"/>
</dbReference>
<evidence type="ECO:0000259" key="7">
    <source>
        <dbReference type="Pfam" id="PF24986"/>
    </source>
</evidence>
<dbReference type="HAMAP" id="MF_00014">
    <property type="entry name" value="Ribosome_mat_RimM"/>
    <property type="match status" value="1"/>
</dbReference>
<evidence type="ECO:0000313" key="8">
    <source>
        <dbReference type="EMBL" id="SHF53365.1"/>
    </source>
</evidence>
<dbReference type="GO" id="GO:0005737">
    <property type="term" value="C:cytoplasm"/>
    <property type="evidence" value="ECO:0007669"/>
    <property type="project" value="UniProtKB-SubCell"/>
</dbReference>
<dbReference type="Pfam" id="PF24986">
    <property type="entry name" value="PRC_RimM"/>
    <property type="match status" value="1"/>
</dbReference>
<dbReference type="Gene3D" id="2.40.30.60">
    <property type="entry name" value="RimM"/>
    <property type="match status" value="1"/>
</dbReference>
<dbReference type="InterPro" id="IPR036976">
    <property type="entry name" value="RimM_N_sf"/>
</dbReference>